<keyword evidence="4 12" id="KW-0894">Sodium channel</keyword>
<dbReference type="Gene3D" id="2.60.470.10">
    <property type="entry name" value="Acid-sensing ion channels like domains"/>
    <property type="match status" value="1"/>
</dbReference>
<dbReference type="VEuPathDB" id="VectorBase:PPAI009142"/>
<evidence type="ECO:0000256" key="9">
    <source>
        <dbReference type="ARBA" id="ARBA00023136"/>
    </source>
</evidence>
<dbReference type="EMBL" id="AJVK01036254">
    <property type="status" value="NOT_ANNOTATED_CDS"/>
    <property type="molecule type" value="Genomic_DNA"/>
</dbReference>
<keyword evidence="10 12" id="KW-0739">Sodium transport</keyword>
<evidence type="ECO:0000256" key="6">
    <source>
        <dbReference type="ARBA" id="ARBA00022989"/>
    </source>
</evidence>
<dbReference type="InterPro" id="IPR001873">
    <property type="entry name" value="ENaC"/>
</dbReference>
<keyword evidence="11 12" id="KW-0407">Ion channel</keyword>
<evidence type="ECO:0000256" key="5">
    <source>
        <dbReference type="ARBA" id="ARBA00022692"/>
    </source>
</evidence>
<dbReference type="AlphaFoldDB" id="A0A1B0DLA2"/>
<comment type="subcellular location">
    <subcellularLocation>
        <location evidence="1">Membrane</location>
        <topology evidence="1">Multi-pass membrane protein</topology>
    </subcellularLocation>
</comment>
<sequence>MWDLNEIYFGSDRDKFQDDLVNDLAFFNGLCSSCKICIQQNKSECRGNFSETVEKFRTKCEDLITNCAWNGHNFSCCDAFLPLKTEFGQCYTINSIHTNPQYGMKLINNRQSGPGSLYIFALEDIQIHLHSSYAVPYINTEHDLQETILWGLQKEILFKTVELFNDENLHQQKISQRRCRFSSEFSKSNKIKLFDVYSYSTCITTCVAEAQIELCNCTHHLMPENKLSKYFINLIFYAEKLTKIRRDCKCIASCEEPEYNIVYSSNDYFGEDMGSPITISMSALPTTRFIRHTVRTTLDFISEYYFGISKRD</sequence>
<comment type="similarity">
    <text evidence="2 12">Belongs to the amiloride-sensitive sodium channel (TC 1.A.6) family.</text>
</comment>
<dbReference type="Proteomes" id="UP000092462">
    <property type="component" value="Unassembled WGS sequence"/>
</dbReference>
<evidence type="ECO:0000313" key="13">
    <source>
        <dbReference type="EnsemblMetazoa" id="PPAI009142-PA"/>
    </source>
</evidence>
<evidence type="ECO:0000256" key="11">
    <source>
        <dbReference type="ARBA" id="ARBA00023303"/>
    </source>
</evidence>
<keyword evidence="7" id="KW-0915">Sodium</keyword>
<name>A0A1B0DLA2_PHLPP</name>
<evidence type="ECO:0000256" key="1">
    <source>
        <dbReference type="ARBA" id="ARBA00004141"/>
    </source>
</evidence>
<evidence type="ECO:0000256" key="12">
    <source>
        <dbReference type="RuleBase" id="RU000679"/>
    </source>
</evidence>
<keyword evidence="9" id="KW-0472">Membrane</keyword>
<dbReference type="GO" id="GO:0015280">
    <property type="term" value="F:ligand-gated sodium channel activity"/>
    <property type="evidence" value="ECO:0007669"/>
    <property type="project" value="TreeGrafter"/>
</dbReference>
<evidence type="ECO:0000256" key="10">
    <source>
        <dbReference type="ARBA" id="ARBA00023201"/>
    </source>
</evidence>
<keyword evidence="14" id="KW-1185">Reference proteome</keyword>
<keyword evidence="6" id="KW-1133">Transmembrane helix</keyword>
<accession>A0A1B0DLA2</accession>
<keyword evidence="3 12" id="KW-0813">Transport</keyword>
<proteinExistence type="inferred from homology"/>
<evidence type="ECO:0000256" key="4">
    <source>
        <dbReference type="ARBA" id="ARBA00022461"/>
    </source>
</evidence>
<keyword evidence="8 12" id="KW-0406">Ion transport</keyword>
<dbReference type="VEuPathDB" id="VectorBase:PPAPM1_009442"/>
<evidence type="ECO:0000256" key="2">
    <source>
        <dbReference type="ARBA" id="ARBA00007193"/>
    </source>
</evidence>
<organism evidence="13 14">
    <name type="scientific">Phlebotomus papatasi</name>
    <name type="common">Sandfly</name>
    <dbReference type="NCBI Taxonomy" id="29031"/>
    <lineage>
        <taxon>Eukaryota</taxon>
        <taxon>Metazoa</taxon>
        <taxon>Ecdysozoa</taxon>
        <taxon>Arthropoda</taxon>
        <taxon>Hexapoda</taxon>
        <taxon>Insecta</taxon>
        <taxon>Pterygota</taxon>
        <taxon>Neoptera</taxon>
        <taxon>Endopterygota</taxon>
        <taxon>Diptera</taxon>
        <taxon>Nematocera</taxon>
        <taxon>Psychodoidea</taxon>
        <taxon>Psychodidae</taxon>
        <taxon>Phlebotomus</taxon>
        <taxon>Phlebotomus</taxon>
    </lineage>
</organism>
<evidence type="ECO:0000313" key="14">
    <source>
        <dbReference type="Proteomes" id="UP000092462"/>
    </source>
</evidence>
<dbReference type="PANTHER" id="PTHR11690">
    <property type="entry name" value="AMILORIDE-SENSITIVE SODIUM CHANNEL-RELATED"/>
    <property type="match status" value="1"/>
</dbReference>
<evidence type="ECO:0000256" key="7">
    <source>
        <dbReference type="ARBA" id="ARBA00023053"/>
    </source>
</evidence>
<evidence type="ECO:0000256" key="8">
    <source>
        <dbReference type="ARBA" id="ARBA00023065"/>
    </source>
</evidence>
<reference evidence="13" key="1">
    <citation type="submission" date="2022-08" db="UniProtKB">
        <authorList>
            <consortium name="EnsemblMetazoa"/>
        </authorList>
    </citation>
    <scope>IDENTIFICATION</scope>
    <source>
        <strain evidence="13">Israel</strain>
    </source>
</reference>
<dbReference type="Pfam" id="PF00858">
    <property type="entry name" value="ASC"/>
    <property type="match status" value="1"/>
</dbReference>
<keyword evidence="5 12" id="KW-0812">Transmembrane</keyword>
<dbReference type="PANTHER" id="PTHR11690:SF184">
    <property type="entry name" value="PICKPOCKET 31"/>
    <property type="match status" value="1"/>
</dbReference>
<evidence type="ECO:0000256" key="3">
    <source>
        <dbReference type="ARBA" id="ARBA00022448"/>
    </source>
</evidence>
<protein>
    <submittedName>
        <fullName evidence="13">Uncharacterized protein</fullName>
    </submittedName>
</protein>
<dbReference type="EMBL" id="AJVK01036255">
    <property type="status" value="NOT_ANNOTATED_CDS"/>
    <property type="molecule type" value="Genomic_DNA"/>
</dbReference>
<dbReference type="EnsemblMetazoa" id="PPAI009142-RA">
    <property type="protein sequence ID" value="PPAI009142-PA"/>
    <property type="gene ID" value="PPAI009142"/>
</dbReference>
<dbReference type="GO" id="GO:0005886">
    <property type="term" value="C:plasma membrane"/>
    <property type="evidence" value="ECO:0007669"/>
    <property type="project" value="TreeGrafter"/>
</dbReference>